<gene>
    <name evidence="5" type="ORF">TrVE_jg9078</name>
</gene>
<keyword evidence="6" id="KW-1185">Reference proteome</keyword>
<dbReference type="InterPro" id="IPR050342">
    <property type="entry name" value="HMGB"/>
</dbReference>
<feature type="DNA-binding region" description="HMG box" evidence="2">
    <location>
        <begin position="26"/>
        <end position="88"/>
    </location>
</feature>
<evidence type="ECO:0000256" key="2">
    <source>
        <dbReference type="PROSITE-ProRule" id="PRU00267"/>
    </source>
</evidence>
<evidence type="ECO:0000259" key="4">
    <source>
        <dbReference type="PROSITE" id="PS50118"/>
    </source>
</evidence>
<dbReference type="Pfam" id="PF00505">
    <property type="entry name" value="HMG_box"/>
    <property type="match status" value="1"/>
</dbReference>
<keyword evidence="2" id="KW-0539">Nucleus</keyword>
<organism evidence="5 6">
    <name type="scientific">Triparma verrucosa</name>
    <dbReference type="NCBI Taxonomy" id="1606542"/>
    <lineage>
        <taxon>Eukaryota</taxon>
        <taxon>Sar</taxon>
        <taxon>Stramenopiles</taxon>
        <taxon>Ochrophyta</taxon>
        <taxon>Bolidophyceae</taxon>
        <taxon>Parmales</taxon>
        <taxon>Triparmaceae</taxon>
        <taxon>Triparma</taxon>
    </lineage>
</organism>
<dbReference type="AlphaFoldDB" id="A0A9W7BZM1"/>
<protein>
    <recommendedName>
        <fullName evidence="4">HMG box domain-containing protein</fullName>
    </recommendedName>
</protein>
<reference evidence="6" key="1">
    <citation type="journal article" date="2023" name="Commun. Biol.">
        <title>Genome analysis of Parmales, the sister group of diatoms, reveals the evolutionary specialization of diatoms from phago-mixotrophs to photoautotrophs.</title>
        <authorList>
            <person name="Ban H."/>
            <person name="Sato S."/>
            <person name="Yoshikawa S."/>
            <person name="Yamada K."/>
            <person name="Nakamura Y."/>
            <person name="Ichinomiya M."/>
            <person name="Sato N."/>
            <person name="Blanc-Mathieu R."/>
            <person name="Endo H."/>
            <person name="Kuwata A."/>
            <person name="Ogata H."/>
        </authorList>
    </citation>
    <scope>NUCLEOTIDE SEQUENCE [LARGE SCALE GENOMIC DNA]</scope>
    <source>
        <strain evidence="6">NIES 3699</strain>
    </source>
</reference>
<feature type="compositionally biased region" description="Basic residues" evidence="3">
    <location>
        <begin position="1"/>
        <end position="19"/>
    </location>
</feature>
<feature type="region of interest" description="Disordered" evidence="3">
    <location>
        <begin position="1"/>
        <end position="31"/>
    </location>
</feature>
<dbReference type="PROSITE" id="PS50118">
    <property type="entry name" value="HMG_BOX_2"/>
    <property type="match status" value="1"/>
</dbReference>
<dbReference type="PANTHER" id="PTHR48112">
    <property type="entry name" value="HIGH MOBILITY GROUP PROTEIN DSP1"/>
    <property type="match status" value="1"/>
</dbReference>
<dbReference type="InterPro" id="IPR009071">
    <property type="entry name" value="HMG_box_dom"/>
</dbReference>
<dbReference type="GO" id="GO:0005634">
    <property type="term" value="C:nucleus"/>
    <property type="evidence" value="ECO:0007669"/>
    <property type="project" value="UniProtKB-UniRule"/>
</dbReference>
<feature type="domain" description="HMG box" evidence="4">
    <location>
        <begin position="26"/>
        <end position="88"/>
    </location>
</feature>
<dbReference type="EMBL" id="BRXX01000166">
    <property type="protein sequence ID" value="GMH95320.1"/>
    <property type="molecule type" value="Genomic_DNA"/>
</dbReference>
<evidence type="ECO:0000313" key="6">
    <source>
        <dbReference type="Proteomes" id="UP001165160"/>
    </source>
</evidence>
<dbReference type="Proteomes" id="UP001165160">
    <property type="component" value="Unassembled WGS sequence"/>
</dbReference>
<dbReference type="Gene3D" id="1.10.30.10">
    <property type="entry name" value="High mobility group box domain"/>
    <property type="match status" value="1"/>
</dbReference>
<keyword evidence="1 2" id="KW-0238">DNA-binding</keyword>
<dbReference type="GO" id="GO:0003677">
    <property type="term" value="F:DNA binding"/>
    <property type="evidence" value="ECO:0007669"/>
    <property type="project" value="UniProtKB-UniRule"/>
</dbReference>
<comment type="caution">
    <text evidence="5">The sequence shown here is derived from an EMBL/GenBank/DDBJ whole genome shotgun (WGS) entry which is preliminary data.</text>
</comment>
<dbReference type="InterPro" id="IPR036910">
    <property type="entry name" value="HMG_box_dom_sf"/>
</dbReference>
<evidence type="ECO:0000313" key="5">
    <source>
        <dbReference type="EMBL" id="GMH95320.1"/>
    </source>
</evidence>
<dbReference type="PANTHER" id="PTHR48112:SF22">
    <property type="entry name" value="MITOCHONDRIAL TRANSCRIPTION FACTOR A, ISOFORM B"/>
    <property type="match status" value="1"/>
</dbReference>
<evidence type="ECO:0000256" key="3">
    <source>
        <dbReference type="SAM" id="MobiDB-lite"/>
    </source>
</evidence>
<dbReference type="SUPFAM" id="SSF47095">
    <property type="entry name" value="HMG-box"/>
    <property type="match status" value="1"/>
</dbReference>
<dbReference type="GO" id="GO:0006357">
    <property type="term" value="P:regulation of transcription by RNA polymerase II"/>
    <property type="evidence" value="ECO:0007669"/>
    <property type="project" value="TreeGrafter"/>
</dbReference>
<accession>A0A9W7BZM1</accession>
<name>A0A9W7BZM1_9STRA</name>
<sequence length="88" mass="9428">MPPKSPKKVVAKKAKKAKKVKDPNAPKRPMSSYMYWMQQEGRDAAKGKLGAGATIGEVAKEAGRVWGKFSDADKAKWKAKAAAAGPSK</sequence>
<proteinExistence type="predicted"/>
<evidence type="ECO:0000256" key="1">
    <source>
        <dbReference type="ARBA" id="ARBA00023125"/>
    </source>
</evidence>